<reference evidence="2" key="2">
    <citation type="submission" date="2013-10" db="EMBL/GenBank/DDBJ databases">
        <authorList>
            <person name="Aslett M."/>
        </authorList>
    </citation>
    <scope>NUCLEOTIDE SEQUENCE [LARGE SCALE GENOMIC DNA]</scope>
    <source>
        <strain evidence="2">Houghton</strain>
    </source>
</reference>
<dbReference type="InterPro" id="IPR043136">
    <property type="entry name" value="B30.2/SPRY_sf"/>
</dbReference>
<gene>
    <name evidence="2" type="ORF">EPH_0015720</name>
</gene>
<dbReference type="VEuPathDB" id="ToxoDB:EPH_0015720"/>
<feature type="compositionally biased region" description="Low complexity" evidence="1">
    <location>
        <begin position="103"/>
        <end position="112"/>
    </location>
</feature>
<proteinExistence type="predicted"/>
<dbReference type="Gene3D" id="2.60.120.920">
    <property type="match status" value="1"/>
</dbReference>
<evidence type="ECO:0000256" key="1">
    <source>
        <dbReference type="SAM" id="MobiDB-lite"/>
    </source>
</evidence>
<accession>U6GYS6</accession>
<organism evidence="2 3">
    <name type="scientific">Eimeria praecox</name>
    <dbReference type="NCBI Taxonomy" id="51316"/>
    <lineage>
        <taxon>Eukaryota</taxon>
        <taxon>Sar</taxon>
        <taxon>Alveolata</taxon>
        <taxon>Apicomplexa</taxon>
        <taxon>Conoidasida</taxon>
        <taxon>Coccidia</taxon>
        <taxon>Eucoccidiorida</taxon>
        <taxon>Eimeriorina</taxon>
        <taxon>Eimeriidae</taxon>
        <taxon>Eimeria</taxon>
    </lineage>
</organism>
<keyword evidence="3" id="KW-1185">Reference proteome</keyword>
<evidence type="ECO:0000313" key="3">
    <source>
        <dbReference type="Proteomes" id="UP000018201"/>
    </source>
</evidence>
<name>U6GYS6_9EIME</name>
<protein>
    <submittedName>
        <fullName evidence="2">Uncharacterized protein</fullName>
    </submittedName>
</protein>
<dbReference type="Proteomes" id="UP000018201">
    <property type="component" value="Unassembled WGS sequence"/>
</dbReference>
<dbReference type="EMBL" id="HG693850">
    <property type="protein sequence ID" value="CDI85461.1"/>
    <property type="molecule type" value="Genomic_DNA"/>
</dbReference>
<evidence type="ECO:0000313" key="2">
    <source>
        <dbReference type="EMBL" id="CDI85461.1"/>
    </source>
</evidence>
<sequence length="476" mass="51472">MDKGPSQWHMLLPKGLAEEEAAAAAAAAADSAPNERHHRWSNVGMTAAATDVQIEGVSVNLKELLSPRTIAAAAAPPLSSTPAAVAAASAPDAAAAEGEEAGDSSATAETATAGAAAAPAAAETTTPATAAAAAAADKASTSCGRWCQVESQQRGCCVVSFNTMCYLLQQLQQAKPDALETAIISPTLPVSNKKGDDIYRAVLIQAEPIVLQSTLPLPQQAEVYCEVELLSYTPFKSYIAIGVAAAPYPPHHLPGLLPGSCALLSTGQVFKGNCVSVADADVLMDELKLFYSCFNPPMVPKAKGMVVLNISRQKEFNEELKEAYGKDLTDVAQYALNKRKLTNFFRQHDIRRLSQVDRIFEDFDGDPSVNLATVVETQRVPEKNLWQRYVKLLRVEAMLIEYFDVVKKRQDLLKIGAVAEQALLRPATVDSFLRDRYKKGINVLLKGLELWMGIEMIDLEGFLRPSLSKHFYVLQR</sequence>
<dbReference type="OrthoDB" id="258495at2759"/>
<feature type="region of interest" description="Disordered" evidence="1">
    <location>
        <begin position="90"/>
        <end position="112"/>
    </location>
</feature>
<reference evidence="2" key="1">
    <citation type="submission" date="2013-10" db="EMBL/GenBank/DDBJ databases">
        <title>Genomic analysis of the causative agents of coccidiosis in chickens.</title>
        <authorList>
            <person name="Reid A.J."/>
            <person name="Blake D."/>
            <person name="Billington K."/>
            <person name="Browne H."/>
            <person name="Dunn M."/>
            <person name="Hung S."/>
            <person name="Kawahara F."/>
            <person name="Miranda-Saavedra D."/>
            <person name="Mourier T."/>
            <person name="Nagra H."/>
            <person name="Otto T.D."/>
            <person name="Rawlings N."/>
            <person name="Sanchez A."/>
            <person name="Sanders M."/>
            <person name="Subramaniam C."/>
            <person name="Tay Y."/>
            <person name="Dear P."/>
            <person name="Doerig C."/>
            <person name="Gruber A."/>
            <person name="Parkinson J."/>
            <person name="Shirley M."/>
            <person name="Wan K.L."/>
            <person name="Berriman M."/>
            <person name="Tomley F."/>
            <person name="Pain A."/>
        </authorList>
    </citation>
    <scope>NUCLEOTIDE SEQUENCE [LARGE SCALE GENOMIC DNA]</scope>
    <source>
        <strain evidence="2">Houghton</strain>
    </source>
</reference>
<dbReference type="AlphaFoldDB" id="U6GYS6"/>